<evidence type="ECO:0000256" key="1">
    <source>
        <dbReference type="SAM" id="MobiDB-lite"/>
    </source>
</evidence>
<feature type="region of interest" description="Disordered" evidence="1">
    <location>
        <begin position="101"/>
        <end position="122"/>
    </location>
</feature>
<proteinExistence type="predicted"/>
<keyword evidence="3" id="KW-1185">Reference proteome</keyword>
<evidence type="ECO:0000313" key="2">
    <source>
        <dbReference type="EMBL" id="CAG8789592.1"/>
    </source>
</evidence>
<feature type="compositionally biased region" description="Basic and acidic residues" evidence="1">
    <location>
        <begin position="113"/>
        <end position="122"/>
    </location>
</feature>
<accession>A0A9N9JNV0</accession>
<sequence>QTTQIHFLKGSEEDFRNMNWKIEFDRGEFSDDQIVEKIKTSGFKDGEIIFDNEKVLWHQNFPDFKKKYLKDYPHSKPLYEYKLDLENLLVESTEPDNLVYDSQISSCDSDDSQYTKERKLKNKANDKRKAEFKLEK</sequence>
<feature type="non-terminal residue" evidence="2">
    <location>
        <position position="136"/>
    </location>
</feature>
<feature type="non-terminal residue" evidence="2">
    <location>
        <position position="1"/>
    </location>
</feature>
<organism evidence="2 3">
    <name type="scientific">Racocetra fulgida</name>
    <dbReference type="NCBI Taxonomy" id="60492"/>
    <lineage>
        <taxon>Eukaryota</taxon>
        <taxon>Fungi</taxon>
        <taxon>Fungi incertae sedis</taxon>
        <taxon>Mucoromycota</taxon>
        <taxon>Glomeromycotina</taxon>
        <taxon>Glomeromycetes</taxon>
        <taxon>Diversisporales</taxon>
        <taxon>Gigasporaceae</taxon>
        <taxon>Racocetra</taxon>
    </lineage>
</organism>
<dbReference type="AlphaFoldDB" id="A0A9N9JNV0"/>
<name>A0A9N9JNV0_9GLOM</name>
<dbReference type="EMBL" id="CAJVPZ010059885">
    <property type="protein sequence ID" value="CAG8789592.1"/>
    <property type="molecule type" value="Genomic_DNA"/>
</dbReference>
<dbReference type="Proteomes" id="UP000789396">
    <property type="component" value="Unassembled WGS sequence"/>
</dbReference>
<dbReference type="OrthoDB" id="2476949at2759"/>
<gene>
    <name evidence="2" type="ORF">RFULGI_LOCUS16608</name>
</gene>
<reference evidence="2" key="1">
    <citation type="submission" date="2021-06" db="EMBL/GenBank/DDBJ databases">
        <authorList>
            <person name="Kallberg Y."/>
            <person name="Tangrot J."/>
            <person name="Rosling A."/>
        </authorList>
    </citation>
    <scope>NUCLEOTIDE SEQUENCE</scope>
    <source>
        <strain evidence="2">IN212</strain>
    </source>
</reference>
<evidence type="ECO:0000313" key="3">
    <source>
        <dbReference type="Proteomes" id="UP000789396"/>
    </source>
</evidence>
<comment type="caution">
    <text evidence="2">The sequence shown here is derived from an EMBL/GenBank/DDBJ whole genome shotgun (WGS) entry which is preliminary data.</text>
</comment>
<protein>
    <submittedName>
        <fullName evidence="2">7643_t:CDS:1</fullName>
    </submittedName>
</protein>